<dbReference type="OrthoDB" id="9801358at2"/>
<organism evidence="1 2">
    <name type="scientific">Alloiococcus otitis ATCC 51267</name>
    <dbReference type="NCBI Taxonomy" id="883081"/>
    <lineage>
        <taxon>Bacteria</taxon>
        <taxon>Bacillati</taxon>
        <taxon>Bacillota</taxon>
        <taxon>Bacilli</taxon>
        <taxon>Lactobacillales</taxon>
        <taxon>Carnobacteriaceae</taxon>
        <taxon>Alloiococcus</taxon>
    </lineage>
</organism>
<accession>K9EBQ1</accession>
<dbReference type="HOGENOM" id="CLU_120868_1_0_9"/>
<dbReference type="Proteomes" id="UP000009875">
    <property type="component" value="Unassembled WGS sequence"/>
</dbReference>
<evidence type="ECO:0000313" key="1">
    <source>
        <dbReference type="EMBL" id="EKU94108.1"/>
    </source>
</evidence>
<proteinExistence type="predicted"/>
<dbReference type="EMBL" id="AGXA01000005">
    <property type="protein sequence ID" value="EKU94108.1"/>
    <property type="molecule type" value="Genomic_DNA"/>
</dbReference>
<dbReference type="NCBIfam" id="NF033727">
    <property type="entry name" value="chaperon_ArsD"/>
    <property type="match status" value="1"/>
</dbReference>
<dbReference type="Pfam" id="PF06953">
    <property type="entry name" value="ArsD"/>
    <property type="match status" value="1"/>
</dbReference>
<keyword evidence="2" id="KW-1185">Reference proteome</keyword>
<dbReference type="RefSeq" id="WP_003776870.1">
    <property type="nucleotide sequence ID" value="NZ_JH992957.1"/>
</dbReference>
<dbReference type="STRING" id="883081.HMPREF9698_00420"/>
<name>K9EBQ1_9LACT</name>
<protein>
    <recommendedName>
        <fullName evidence="3">Arsenical resistance operon trans-acting repressor ArsD</fullName>
    </recommendedName>
</protein>
<dbReference type="Gene3D" id="3.40.30.10">
    <property type="entry name" value="Glutaredoxin"/>
    <property type="match status" value="1"/>
</dbReference>
<dbReference type="InterPro" id="IPR010712">
    <property type="entry name" value="Arsenical-R_ArsD"/>
</dbReference>
<dbReference type="eggNOG" id="ENOG5032RMG">
    <property type="taxonomic scope" value="Bacteria"/>
</dbReference>
<evidence type="ECO:0000313" key="2">
    <source>
        <dbReference type="Proteomes" id="UP000009875"/>
    </source>
</evidence>
<dbReference type="AlphaFoldDB" id="K9EBQ1"/>
<sequence length="110" mass="12312">MNQMTIFDPAMCCSTGVCGPSVDKNLLRVATIIDNLDQNGVKVTRHNPASDPKIFIHNQTIKKLLNKKGVDILPVTVVNDEVVKTKDYPSDQEFIQYLDVPEDYIKAKAH</sequence>
<dbReference type="GO" id="GO:0003677">
    <property type="term" value="F:DNA binding"/>
    <property type="evidence" value="ECO:0007669"/>
    <property type="project" value="InterPro"/>
</dbReference>
<comment type="caution">
    <text evidence="1">The sequence shown here is derived from an EMBL/GenBank/DDBJ whole genome shotgun (WGS) entry which is preliminary data.</text>
</comment>
<evidence type="ECO:0008006" key="3">
    <source>
        <dbReference type="Google" id="ProtNLM"/>
    </source>
</evidence>
<dbReference type="PATRIC" id="fig|883081.3.peg.422"/>
<dbReference type="GO" id="GO:0045892">
    <property type="term" value="P:negative regulation of DNA-templated transcription"/>
    <property type="evidence" value="ECO:0007669"/>
    <property type="project" value="InterPro"/>
</dbReference>
<gene>
    <name evidence="1" type="ORF">HMPREF9698_00420</name>
</gene>
<reference evidence="1 2" key="1">
    <citation type="submission" date="2012-09" db="EMBL/GenBank/DDBJ databases">
        <title>The Genome Sequence of Alloiococcus otitis ATCC 51267.</title>
        <authorList>
            <consortium name="The Broad Institute Genome Sequencing Platform"/>
            <person name="Earl A."/>
            <person name="Ward D."/>
            <person name="Feldgarden M."/>
            <person name="Gevers D."/>
            <person name="Huys G."/>
            <person name="Walker B."/>
            <person name="Young S.K."/>
            <person name="Zeng Q."/>
            <person name="Gargeya S."/>
            <person name="Fitzgerald M."/>
            <person name="Haas B."/>
            <person name="Abouelleil A."/>
            <person name="Alvarado L."/>
            <person name="Arachchi H.M."/>
            <person name="Berlin A.M."/>
            <person name="Chapman S.B."/>
            <person name="Goldberg J."/>
            <person name="Griggs A."/>
            <person name="Gujja S."/>
            <person name="Hansen M."/>
            <person name="Howarth C."/>
            <person name="Imamovic A."/>
            <person name="Larimer J."/>
            <person name="McCowen C."/>
            <person name="Montmayeur A."/>
            <person name="Murphy C."/>
            <person name="Neiman D."/>
            <person name="Pearson M."/>
            <person name="Priest M."/>
            <person name="Roberts A."/>
            <person name="Saif S."/>
            <person name="Shea T."/>
            <person name="Sisk P."/>
            <person name="Sykes S."/>
            <person name="Wortman J."/>
            <person name="Nusbaum C."/>
            <person name="Birren B."/>
        </authorList>
    </citation>
    <scope>NUCLEOTIDE SEQUENCE [LARGE SCALE GENOMIC DNA]</scope>
    <source>
        <strain evidence="1 2">ATCC 51267</strain>
    </source>
</reference>
<dbReference type="GO" id="GO:0046685">
    <property type="term" value="P:response to arsenic-containing substance"/>
    <property type="evidence" value="ECO:0007669"/>
    <property type="project" value="InterPro"/>
</dbReference>